<reference evidence="2" key="1">
    <citation type="submission" date="2016-11" db="EMBL/GenBank/DDBJ databases">
        <authorList>
            <person name="Varghese N."/>
            <person name="Submissions S."/>
        </authorList>
    </citation>
    <scope>NUCLEOTIDE SEQUENCE [LARGE SCALE GENOMIC DNA]</scope>
    <source>
        <strain evidence="2">UWOS</strain>
    </source>
</reference>
<protein>
    <recommendedName>
        <fullName evidence="3">Phospholipase D-like domain-containing protein</fullName>
    </recommendedName>
</protein>
<sequence length="512" mass="60756">MQIELTQDVDKCSFAFIGEVSYRDEEKFKIYQDIFKNAKTEFDLRRHLERQNLEAAPINEFCKTLKKLHVIDEHGNIPEQPLIGEYGNYKIDFLYSEKDTPYRGLPIKLERNLQEANSNDEHQEPEDLRNLFRASQKLVASKAVGIIHKIDSPKTKFIWDKERINIDIDSEKAEWILRTKDNQFRIPKEKQISFKNLFKDELIKENNSYFLRCPLEKAKGQGLEALKSFNCSFSELIKNEWGEFKADYKNVKIIPRKDEVQSWYKEIFDRTLKINGYKSQADLRFDWEEILRDSPTLQRDEYKNQIEPFDYEKLIERYPTNKEEYWLLQAATDLYPYKQTSKDQTSKDLTNHICIPAKENAQINDILNEWRSLNSARRILIIDQYANTYHSIQTLDELFNKKSIPAEKITIVASANHDEEDVNRNRQKFISSFQSKHNVEFILKEKPQLPHDRYWILDEEAFTVGISPNTIWVRKDNIHIKDQINIFSINDEKLPKIVTKIINELRSKNVSN</sequence>
<evidence type="ECO:0008006" key="3">
    <source>
        <dbReference type="Google" id="ProtNLM"/>
    </source>
</evidence>
<dbReference type="AlphaFoldDB" id="A0A1M6UYI5"/>
<accession>A0A1M6UYI5</accession>
<proteinExistence type="predicted"/>
<organism evidence="1 2">
    <name type="scientific">Fibrobacter intestinalis</name>
    <dbReference type="NCBI Taxonomy" id="28122"/>
    <lineage>
        <taxon>Bacteria</taxon>
        <taxon>Pseudomonadati</taxon>
        <taxon>Fibrobacterota</taxon>
        <taxon>Fibrobacteria</taxon>
        <taxon>Fibrobacterales</taxon>
        <taxon>Fibrobacteraceae</taxon>
        <taxon>Fibrobacter</taxon>
    </lineage>
</organism>
<dbReference type="Proteomes" id="UP000184275">
    <property type="component" value="Unassembled WGS sequence"/>
</dbReference>
<name>A0A1M6UYI5_9BACT</name>
<gene>
    <name evidence="1" type="ORF">SAMN05720469_1162</name>
</gene>
<evidence type="ECO:0000313" key="1">
    <source>
        <dbReference type="EMBL" id="SHK74191.1"/>
    </source>
</evidence>
<keyword evidence="2" id="KW-1185">Reference proteome</keyword>
<evidence type="ECO:0000313" key="2">
    <source>
        <dbReference type="Proteomes" id="UP000184275"/>
    </source>
</evidence>
<dbReference type="EMBL" id="FRAW01000016">
    <property type="protein sequence ID" value="SHK74191.1"/>
    <property type="molecule type" value="Genomic_DNA"/>
</dbReference>
<dbReference type="RefSeq" id="WP_073304489.1">
    <property type="nucleotide sequence ID" value="NZ_FRAW01000016.1"/>
</dbReference>